<evidence type="ECO:0000313" key="6">
    <source>
        <dbReference type="Proteomes" id="UP000267464"/>
    </source>
</evidence>
<dbReference type="InterPro" id="IPR019888">
    <property type="entry name" value="Tscrpt_reg_AsnC-like"/>
</dbReference>
<dbReference type="SMART" id="SM00344">
    <property type="entry name" value="HTH_ASNC"/>
    <property type="match status" value="1"/>
</dbReference>
<dbReference type="Proteomes" id="UP000267464">
    <property type="component" value="Unassembled WGS sequence"/>
</dbReference>
<dbReference type="InterPro" id="IPR000485">
    <property type="entry name" value="AsnC-type_HTH_dom"/>
</dbReference>
<keyword evidence="1" id="KW-0805">Transcription regulation</keyword>
<accession>A0A3N7HKD9</accession>
<dbReference type="InterPro" id="IPR036390">
    <property type="entry name" value="WH_DNA-bd_sf"/>
</dbReference>
<gene>
    <name evidence="5" type="ORF">DZC73_23265</name>
</gene>
<keyword evidence="6" id="KW-1185">Reference proteome</keyword>
<proteinExistence type="predicted"/>
<dbReference type="Gene3D" id="1.10.10.10">
    <property type="entry name" value="Winged helix-like DNA-binding domain superfamily/Winged helix DNA-binding domain"/>
    <property type="match status" value="1"/>
</dbReference>
<dbReference type="Gene3D" id="3.30.70.920">
    <property type="match status" value="1"/>
</dbReference>
<dbReference type="GO" id="GO:0043200">
    <property type="term" value="P:response to amino acid"/>
    <property type="evidence" value="ECO:0007669"/>
    <property type="project" value="TreeGrafter"/>
</dbReference>
<comment type="caution">
    <text evidence="5">The sequence shown here is derived from an EMBL/GenBank/DDBJ whole genome shotgun (WGS) entry which is preliminary data.</text>
</comment>
<organism evidence="5 6">
    <name type="scientific">Piscinibacter terrae</name>
    <dbReference type="NCBI Taxonomy" id="2496871"/>
    <lineage>
        <taxon>Bacteria</taxon>
        <taxon>Pseudomonadati</taxon>
        <taxon>Pseudomonadota</taxon>
        <taxon>Betaproteobacteria</taxon>
        <taxon>Burkholderiales</taxon>
        <taxon>Sphaerotilaceae</taxon>
        <taxon>Piscinibacter</taxon>
    </lineage>
</organism>
<dbReference type="InterPro" id="IPR011991">
    <property type="entry name" value="ArsR-like_HTH"/>
</dbReference>
<dbReference type="InterPro" id="IPR036388">
    <property type="entry name" value="WH-like_DNA-bd_sf"/>
</dbReference>
<dbReference type="AlphaFoldDB" id="A0A3N7HKD9"/>
<feature type="domain" description="HTH asnC-type" evidence="4">
    <location>
        <begin position="6"/>
        <end position="57"/>
    </location>
</feature>
<dbReference type="InterPro" id="IPR011008">
    <property type="entry name" value="Dimeric_a/b-barrel"/>
</dbReference>
<evidence type="ECO:0000256" key="1">
    <source>
        <dbReference type="ARBA" id="ARBA00023015"/>
    </source>
</evidence>
<dbReference type="OrthoDB" id="5476at2"/>
<dbReference type="PANTHER" id="PTHR30154:SF53">
    <property type="entry name" value="HTH-TYPE TRANSCRIPTIONAL REGULATOR LRPC"/>
    <property type="match status" value="1"/>
</dbReference>
<dbReference type="GO" id="GO:0005829">
    <property type="term" value="C:cytosol"/>
    <property type="evidence" value="ECO:0007669"/>
    <property type="project" value="TreeGrafter"/>
</dbReference>
<dbReference type="Pfam" id="PF13404">
    <property type="entry name" value="HTH_AsnC-type"/>
    <property type="match status" value="1"/>
</dbReference>
<dbReference type="PRINTS" id="PR00033">
    <property type="entry name" value="HTHASNC"/>
</dbReference>
<dbReference type="GO" id="GO:0043565">
    <property type="term" value="F:sequence-specific DNA binding"/>
    <property type="evidence" value="ECO:0007669"/>
    <property type="project" value="InterPro"/>
</dbReference>
<keyword evidence="3" id="KW-0804">Transcription</keyword>
<sequence length="146" mass="16020">MSKVLLDATDRELIALLRENARASTAELARRLKLSRTTVQSRIERLERQRVIAGYTITVPDEIEASLVRAHVMITLVPKQSGAIETALRKIPEVRVLHSVSGPFDLIAIAAAASIGELDELIDRIGALDGVERTTSAIVLSTRIER</sequence>
<name>A0A3N7HKD9_9BURK</name>
<dbReference type="PANTHER" id="PTHR30154">
    <property type="entry name" value="LEUCINE-RESPONSIVE REGULATORY PROTEIN"/>
    <property type="match status" value="1"/>
</dbReference>
<dbReference type="GO" id="GO:0006355">
    <property type="term" value="P:regulation of DNA-templated transcription"/>
    <property type="evidence" value="ECO:0007669"/>
    <property type="project" value="UniProtKB-ARBA"/>
</dbReference>
<dbReference type="Pfam" id="PF01037">
    <property type="entry name" value="AsnC_trans_reg"/>
    <property type="match status" value="1"/>
</dbReference>
<dbReference type="SUPFAM" id="SSF46785">
    <property type="entry name" value="Winged helix' DNA-binding domain"/>
    <property type="match status" value="1"/>
</dbReference>
<evidence type="ECO:0000259" key="4">
    <source>
        <dbReference type="PROSITE" id="PS50956"/>
    </source>
</evidence>
<reference evidence="5 6" key="1">
    <citation type="submission" date="2018-08" db="EMBL/GenBank/DDBJ databases">
        <authorList>
            <person name="Khan S.A."/>
            <person name="Jeon C.O."/>
            <person name="Chun B.H."/>
            <person name="Jeong S.E."/>
        </authorList>
    </citation>
    <scope>NUCLEOTIDE SEQUENCE [LARGE SCALE GENOMIC DNA]</scope>
    <source>
        <strain evidence="5 6">S-16</strain>
    </source>
</reference>
<dbReference type="RefSeq" id="WP_124542767.1">
    <property type="nucleotide sequence ID" value="NZ_QUSW01000007.1"/>
</dbReference>
<dbReference type="CDD" id="cd00090">
    <property type="entry name" value="HTH_ARSR"/>
    <property type="match status" value="1"/>
</dbReference>
<evidence type="ECO:0000313" key="5">
    <source>
        <dbReference type="EMBL" id="RQP22544.1"/>
    </source>
</evidence>
<dbReference type="PROSITE" id="PS50956">
    <property type="entry name" value="HTH_ASNC_2"/>
    <property type="match status" value="1"/>
</dbReference>
<dbReference type="EMBL" id="QUSW01000007">
    <property type="protein sequence ID" value="RQP22544.1"/>
    <property type="molecule type" value="Genomic_DNA"/>
</dbReference>
<evidence type="ECO:0000256" key="2">
    <source>
        <dbReference type="ARBA" id="ARBA00023125"/>
    </source>
</evidence>
<protein>
    <submittedName>
        <fullName evidence="5">Lrp/AsnC family transcriptional regulator</fullName>
    </submittedName>
</protein>
<dbReference type="SUPFAM" id="SSF54909">
    <property type="entry name" value="Dimeric alpha+beta barrel"/>
    <property type="match status" value="1"/>
</dbReference>
<evidence type="ECO:0000256" key="3">
    <source>
        <dbReference type="ARBA" id="ARBA00023163"/>
    </source>
</evidence>
<reference evidence="5 6" key="2">
    <citation type="submission" date="2018-12" db="EMBL/GenBank/DDBJ databases">
        <title>Rhizobacter gummiphilus sp. nov., a rubber-degrading bacterium isolated from the soil of a botanical garden in Japan.</title>
        <authorList>
            <person name="Shunsuke S.S."/>
        </authorList>
    </citation>
    <scope>NUCLEOTIDE SEQUENCE [LARGE SCALE GENOMIC DNA]</scope>
    <source>
        <strain evidence="5 6">S-16</strain>
    </source>
</reference>
<keyword evidence="2" id="KW-0238">DNA-binding</keyword>
<dbReference type="InterPro" id="IPR019887">
    <property type="entry name" value="Tscrpt_reg_AsnC/Lrp_C"/>
</dbReference>